<dbReference type="EMBL" id="CP081297">
    <property type="protein sequence ID" value="QZD87355.1"/>
    <property type="molecule type" value="Genomic_DNA"/>
</dbReference>
<proteinExistence type="predicted"/>
<dbReference type="RefSeq" id="WP_221422893.1">
    <property type="nucleotide sequence ID" value="NZ_CP081297.1"/>
</dbReference>
<organism evidence="2 3">
    <name type="scientific">Qipengyuania psychrotolerans</name>
    <dbReference type="NCBI Taxonomy" id="2867238"/>
    <lineage>
        <taxon>Bacteria</taxon>
        <taxon>Pseudomonadati</taxon>
        <taxon>Pseudomonadota</taxon>
        <taxon>Alphaproteobacteria</taxon>
        <taxon>Sphingomonadales</taxon>
        <taxon>Erythrobacteraceae</taxon>
        <taxon>Qipengyuania</taxon>
    </lineage>
</organism>
<reference evidence="2 3" key="1">
    <citation type="submission" date="2021-08" db="EMBL/GenBank/DDBJ databases">
        <title>Comparative Genomics Analysis of the Genus Qipengyuania Reveals Extensive Genetic Diversity and Metabolic Versatility, Including the Description of Fifteen Novel Species.</title>
        <authorList>
            <person name="Liu Y."/>
        </authorList>
    </citation>
    <scope>NUCLEOTIDE SEQUENCE [LARGE SCALE GENOMIC DNA]</scope>
    <source>
        <strain evidence="2 3">1XM2-8</strain>
    </source>
</reference>
<gene>
    <name evidence="2" type="ORF">K3166_01175</name>
</gene>
<dbReference type="Proteomes" id="UP000824280">
    <property type="component" value="Chromosome"/>
</dbReference>
<accession>A0ABX8ZEB9</accession>
<sequence>MKFTPHIIGAVALVTFGGAVSGAYIGTSPVLEREARDSLPEAPIIMASNPSAGSSERPPDHYPLVTPERTVPVAELALRGRLRDSAHAHWMRGDDGEGNQLAAYNDIEYSDDDLYRLAREKALIAYTASEPKLQDANGDIAYSDSHAAGQSPSAGSAPLAPPEQVAASPVTASRKVGNAKVVDVAAALASQGK</sequence>
<name>A0ABX8ZEB9_9SPHN</name>
<evidence type="ECO:0008006" key="4">
    <source>
        <dbReference type="Google" id="ProtNLM"/>
    </source>
</evidence>
<feature type="compositionally biased region" description="Low complexity" evidence="1">
    <location>
        <begin position="145"/>
        <end position="158"/>
    </location>
</feature>
<keyword evidence="3" id="KW-1185">Reference proteome</keyword>
<evidence type="ECO:0000313" key="3">
    <source>
        <dbReference type="Proteomes" id="UP000824280"/>
    </source>
</evidence>
<protein>
    <recommendedName>
        <fullName evidence="4">DUF3035 domain-containing protein</fullName>
    </recommendedName>
</protein>
<evidence type="ECO:0000313" key="2">
    <source>
        <dbReference type="EMBL" id="QZD87355.1"/>
    </source>
</evidence>
<evidence type="ECO:0000256" key="1">
    <source>
        <dbReference type="SAM" id="MobiDB-lite"/>
    </source>
</evidence>
<feature type="region of interest" description="Disordered" evidence="1">
    <location>
        <begin position="142"/>
        <end position="173"/>
    </location>
</feature>